<feature type="domain" description="BES1/BZR1 plant transcription factor N-terminal" evidence="9">
    <location>
        <begin position="15"/>
        <end position="115"/>
    </location>
</feature>
<keyword evidence="11" id="KW-1185">Reference proteome</keyword>
<evidence type="ECO:0000313" key="10">
    <source>
        <dbReference type="EMBL" id="KAG6480927.1"/>
    </source>
</evidence>
<evidence type="ECO:0000256" key="5">
    <source>
        <dbReference type="ARBA" id="ARBA00023125"/>
    </source>
</evidence>
<evidence type="ECO:0000313" key="11">
    <source>
        <dbReference type="Proteomes" id="UP000734854"/>
    </source>
</evidence>
<dbReference type="AlphaFoldDB" id="A0A8J5F2S4"/>
<evidence type="ECO:0000256" key="6">
    <source>
        <dbReference type="ARBA" id="ARBA00023163"/>
    </source>
</evidence>
<evidence type="ECO:0000256" key="7">
    <source>
        <dbReference type="RuleBase" id="RU369040"/>
    </source>
</evidence>
<feature type="compositionally biased region" description="Basic and acidic residues" evidence="8">
    <location>
        <begin position="16"/>
        <end position="28"/>
    </location>
</feature>
<dbReference type="GO" id="GO:0003700">
    <property type="term" value="F:DNA-binding transcription factor activity"/>
    <property type="evidence" value="ECO:0007669"/>
    <property type="project" value="UniProtKB-UniRule"/>
</dbReference>
<gene>
    <name evidence="10" type="ORF">ZIOFF_057518</name>
</gene>
<dbReference type="InterPro" id="IPR008540">
    <property type="entry name" value="BES1_N"/>
</dbReference>
<keyword evidence="6 7" id="KW-0804">Transcription</keyword>
<dbReference type="GO" id="GO:0005634">
    <property type="term" value="C:nucleus"/>
    <property type="evidence" value="ECO:0007669"/>
    <property type="project" value="UniProtKB-SubCell"/>
</dbReference>
<proteinExistence type="inferred from homology"/>
<dbReference type="GO" id="GO:0006351">
    <property type="term" value="P:DNA-templated transcription"/>
    <property type="evidence" value="ECO:0007669"/>
    <property type="project" value="InterPro"/>
</dbReference>
<dbReference type="Proteomes" id="UP000734854">
    <property type="component" value="Unassembled WGS sequence"/>
</dbReference>
<accession>A0A8J5F2S4</accession>
<sequence>MRSRGGAKSIVGGEQGKAEREREKTKLRERMRRSITSKIMEGLRKHGGYDLPGRADINDVLRALAAEAGWVVEPDGTTYRRAASRNLVPPVSTAVAGASVRGGAGNKGIGSFAVAVPPPAEQGQSLFSLQSYECCGAGAGFPDLLLFGGGAAPVADAWLPEVWAWGQNAQRNV</sequence>
<dbReference type="GO" id="GO:0009742">
    <property type="term" value="P:brassinosteroid mediated signaling pathway"/>
    <property type="evidence" value="ECO:0007669"/>
    <property type="project" value="UniProtKB-UniRule"/>
</dbReference>
<organism evidence="10 11">
    <name type="scientific">Zingiber officinale</name>
    <name type="common">Ginger</name>
    <name type="synonym">Amomum zingiber</name>
    <dbReference type="NCBI Taxonomy" id="94328"/>
    <lineage>
        <taxon>Eukaryota</taxon>
        <taxon>Viridiplantae</taxon>
        <taxon>Streptophyta</taxon>
        <taxon>Embryophyta</taxon>
        <taxon>Tracheophyta</taxon>
        <taxon>Spermatophyta</taxon>
        <taxon>Magnoliopsida</taxon>
        <taxon>Liliopsida</taxon>
        <taxon>Zingiberales</taxon>
        <taxon>Zingiberaceae</taxon>
        <taxon>Zingiber</taxon>
    </lineage>
</organism>
<evidence type="ECO:0000256" key="4">
    <source>
        <dbReference type="ARBA" id="ARBA00023015"/>
    </source>
</evidence>
<evidence type="ECO:0000259" key="9">
    <source>
        <dbReference type="Pfam" id="PF05687"/>
    </source>
</evidence>
<comment type="caution">
    <text evidence="10">The sequence shown here is derived from an EMBL/GenBank/DDBJ whole genome shotgun (WGS) entry which is preliminary data.</text>
</comment>
<dbReference type="GO" id="GO:0003677">
    <property type="term" value="F:DNA binding"/>
    <property type="evidence" value="ECO:0007669"/>
    <property type="project" value="UniProtKB-UniRule"/>
</dbReference>
<protein>
    <recommendedName>
        <fullName evidence="7">Protein BZR1 homolog</fullName>
    </recommendedName>
    <alternativeName>
        <fullName evidence="7">Protein BRASSINAZOLE-RESISTANT 1 homolog</fullName>
    </alternativeName>
</protein>
<dbReference type="InterPro" id="IPR033264">
    <property type="entry name" value="BZR"/>
</dbReference>
<evidence type="ECO:0000256" key="8">
    <source>
        <dbReference type="SAM" id="MobiDB-lite"/>
    </source>
</evidence>
<dbReference type="Pfam" id="PF05687">
    <property type="entry name" value="BES1_N"/>
    <property type="match status" value="1"/>
</dbReference>
<keyword evidence="5 7" id="KW-0238">DNA-binding</keyword>
<comment type="similarity">
    <text evidence="1 7">Belongs to the BZR/LAT61 family.</text>
</comment>
<name>A0A8J5F2S4_ZINOF</name>
<reference evidence="10 11" key="1">
    <citation type="submission" date="2020-08" db="EMBL/GenBank/DDBJ databases">
        <title>Plant Genome Project.</title>
        <authorList>
            <person name="Zhang R.-G."/>
        </authorList>
    </citation>
    <scope>NUCLEOTIDE SEQUENCE [LARGE SCALE GENOMIC DNA]</scope>
    <source>
        <tissue evidence="10">Rhizome</tissue>
    </source>
</reference>
<feature type="region of interest" description="Disordered" evidence="8">
    <location>
        <begin position="1"/>
        <end position="28"/>
    </location>
</feature>
<evidence type="ECO:0000256" key="3">
    <source>
        <dbReference type="ARBA" id="ARBA00022626"/>
    </source>
</evidence>
<evidence type="ECO:0000256" key="1">
    <source>
        <dbReference type="ARBA" id="ARBA00005909"/>
    </source>
</evidence>
<comment type="function">
    <text evidence="7">Functions in brassinosteroid signaling. May function as transcriptional repressor.</text>
</comment>
<dbReference type="PANTHER" id="PTHR31506">
    <property type="entry name" value="BES1/BZR1 HOMOLOG PROTEIN 3-RELATED"/>
    <property type="match status" value="1"/>
</dbReference>
<evidence type="ECO:0000256" key="2">
    <source>
        <dbReference type="ARBA" id="ARBA00022604"/>
    </source>
</evidence>
<dbReference type="EMBL" id="JACMSC010000016">
    <property type="protein sequence ID" value="KAG6480927.1"/>
    <property type="molecule type" value="Genomic_DNA"/>
</dbReference>
<keyword evidence="4 7" id="KW-0805">Transcription regulation</keyword>
<keyword evidence="3 7" id="KW-1070">Brassinosteroid signaling pathway</keyword>
<comment type="subcellular location">
    <subcellularLocation>
        <location evidence="7">Nucleus</location>
    </subcellularLocation>
</comment>
<keyword evidence="2" id="KW-0341">Growth regulation</keyword>
<dbReference type="PANTHER" id="PTHR31506:SF4">
    <property type="entry name" value="BES1_BZR1 PLANT TRANSCRIPTION FACTOR N-TERMINAL DOMAIN-CONTAINING PROTEIN"/>
    <property type="match status" value="1"/>
</dbReference>